<proteinExistence type="predicted"/>
<comment type="caution">
    <text evidence="1">The sequence shown here is derived from an EMBL/GenBank/DDBJ whole genome shotgun (WGS) entry which is preliminary data.</text>
</comment>
<evidence type="ECO:0000313" key="1">
    <source>
        <dbReference type="EMBL" id="MFC0866265.1"/>
    </source>
</evidence>
<organism evidence="1 2">
    <name type="scientific">Sphaerimonospora cavernae</name>
    <dbReference type="NCBI Taxonomy" id="1740611"/>
    <lineage>
        <taxon>Bacteria</taxon>
        <taxon>Bacillati</taxon>
        <taxon>Actinomycetota</taxon>
        <taxon>Actinomycetes</taxon>
        <taxon>Streptosporangiales</taxon>
        <taxon>Streptosporangiaceae</taxon>
        <taxon>Sphaerimonospora</taxon>
    </lineage>
</organism>
<dbReference type="Proteomes" id="UP001589870">
    <property type="component" value="Unassembled WGS sequence"/>
</dbReference>
<protein>
    <submittedName>
        <fullName evidence="1">Uncharacterized protein</fullName>
    </submittedName>
</protein>
<keyword evidence="2" id="KW-1185">Reference proteome</keyword>
<dbReference type="InterPro" id="IPR023214">
    <property type="entry name" value="HAD_sf"/>
</dbReference>
<dbReference type="InterPro" id="IPR036412">
    <property type="entry name" value="HAD-like_sf"/>
</dbReference>
<reference evidence="1 2" key="1">
    <citation type="submission" date="2024-09" db="EMBL/GenBank/DDBJ databases">
        <authorList>
            <person name="Sun Q."/>
            <person name="Mori K."/>
        </authorList>
    </citation>
    <scope>NUCLEOTIDE SEQUENCE [LARGE SCALE GENOMIC DNA]</scope>
    <source>
        <strain evidence="1 2">TBRC 1851</strain>
    </source>
</reference>
<dbReference type="Gene3D" id="3.40.50.1000">
    <property type="entry name" value="HAD superfamily/HAD-like"/>
    <property type="match status" value="1"/>
</dbReference>
<dbReference type="RefSeq" id="WP_394304270.1">
    <property type="nucleotide sequence ID" value="NZ_JBHMQT010000071.1"/>
</dbReference>
<gene>
    <name evidence="1" type="ORF">ACFHYQ_28615</name>
</gene>
<sequence>MAGGRAAGLRTIWVDRGSWPSVDDQADYAVADVLQAMEILPTST</sequence>
<dbReference type="EMBL" id="JBHMQT010000071">
    <property type="protein sequence ID" value="MFC0866265.1"/>
    <property type="molecule type" value="Genomic_DNA"/>
</dbReference>
<evidence type="ECO:0000313" key="2">
    <source>
        <dbReference type="Proteomes" id="UP001589870"/>
    </source>
</evidence>
<dbReference type="SUPFAM" id="SSF56784">
    <property type="entry name" value="HAD-like"/>
    <property type="match status" value="1"/>
</dbReference>
<name>A0ABV6UDK6_9ACTN</name>
<accession>A0ABV6UDK6</accession>